<dbReference type="SMART" id="SM01382">
    <property type="entry name" value="Ribosomal_L2_C"/>
    <property type="match status" value="1"/>
</dbReference>
<feature type="domain" description="Large ribosomal subunit protein uL2 C-terminal" evidence="4">
    <location>
        <begin position="25"/>
        <end position="143"/>
    </location>
</feature>
<dbReference type="EMBL" id="JANAVB010027633">
    <property type="protein sequence ID" value="KAJ6817692.1"/>
    <property type="molecule type" value="Genomic_DNA"/>
</dbReference>
<dbReference type="InterPro" id="IPR022669">
    <property type="entry name" value="Ribosomal_uL2_C"/>
</dbReference>
<sequence>MLWKKLAQFGKGFFFIKKEESSSTDMPLGMAIHNIEITLGKGGQLARAAGAVAKLIAKKGKSATLRLPSGEVRLISKNCLATVGQGGNIGANQKSLGRAGSKCWLGKRHVVRGVVMNPIDHPHGGVEGRDPIGRKNPQPLGVILRLEEEVGKEKKIVIVLFFVAVNRNIENPIFGILNNVMGEQRELNPRMVDSQSTALIHLATSAPYLAKGFSLFSIHHYCIYSYLHTSIEIFYWT</sequence>
<comment type="similarity">
    <text evidence="1">Belongs to the universal ribosomal protein uL2 family.</text>
</comment>
<dbReference type="InterPro" id="IPR002171">
    <property type="entry name" value="Ribosomal_uL2"/>
</dbReference>
<dbReference type="PANTHER" id="PTHR13691:SF5">
    <property type="entry name" value="LARGE RIBOSOMAL SUBUNIT PROTEIN UL2M"/>
    <property type="match status" value="1"/>
</dbReference>
<evidence type="ECO:0000313" key="5">
    <source>
        <dbReference type="EMBL" id="KAJ6817692.1"/>
    </source>
</evidence>
<dbReference type="InterPro" id="IPR014726">
    <property type="entry name" value="Ribosomal_uL2_dom3"/>
</dbReference>
<dbReference type="PANTHER" id="PTHR13691">
    <property type="entry name" value="RIBOSOMAL PROTEIN L2"/>
    <property type="match status" value="1"/>
</dbReference>
<reference evidence="5" key="2">
    <citation type="submission" date="2023-04" db="EMBL/GenBank/DDBJ databases">
        <authorList>
            <person name="Bruccoleri R.E."/>
            <person name="Oakeley E.J."/>
            <person name="Faust A.-M."/>
            <person name="Dessus-Babus S."/>
            <person name="Altorfer M."/>
            <person name="Burckhardt D."/>
            <person name="Oertli M."/>
            <person name="Naumann U."/>
            <person name="Petersen F."/>
            <person name="Wong J."/>
        </authorList>
    </citation>
    <scope>NUCLEOTIDE SEQUENCE</scope>
    <source>
        <strain evidence="5">GSM-AAB239-AS_SAM_17_03QT</strain>
        <tissue evidence="5">Leaf</tissue>
    </source>
</reference>
<keyword evidence="6" id="KW-1185">Reference proteome</keyword>
<evidence type="ECO:0000256" key="2">
    <source>
        <dbReference type="ARBA" id="ARBA00022980"/>
    </source>
</evidence>
<dbReference type="Gene3D" id="4.10.950.10">
    <property type="entry name" value="Ribosomal protein L2, domain 3"/>
    <property type="match status" value="1"/>
</dbReference>
<dbReference type="Proteomes" id="UP001140949">
    <property type="component" value="Unassembled WGS sequence"/>
</dbReference>
<comment type="caution">
    <text evidence="5">The sequence shown here is derived from an EMBL/GenBank/DDBJ whole genome shotgun (WGS) entry which is preliminary data.</text>
</comment>
<dbReference type="InterPro" id="IPR014722">
    <property type="entry name" value="Rib_uL2_dom2"/>
</dbReference>
<dbReference type="GO" id="GO:0003735">
    <property type="term" value="F:structural constituent of ribosome"/>
    <property type="evidence" value="ECO:0007669"/>
    <property type="project" value="InterPro"/>
</dbReference>
<keyword evidence="2" id="KW-0689">Ribosomal protein</keyword>
<dbReference type="GO" id="GO:0003723">
    <property type="term" value="F:RNA binding"/>
    <property type="evidence" value="ECO:0007669"/>
    <property type="project" value="TreeGrafter"/>
</dbReference>
<keyword evidence="3" id="KW-0687">Ribonucleoprotein</keyword>
<organism evidence="5 6">
    <name type="scientific">Iris pallida</name>
    <name type="common">Sweet iris</name>
    <dbReference type="NCBI Taxonomy" id="29817"/>
    <lineage>
        <taxon>Eukaryota</taxon>
        <taxon>Viridiplantae</taxon>
        <taxon>Streptophyta</taxon>
        <taxon>Embryophyta</taxon>
        <taxon>Tracheophyta</taxon>
        <taxon>Spermatophyta</taxon>
        <taxon>Magnoliopsida</taxon>
        <taxon>Liliopsida</taxon>
        <taxon>Asparagales</taxon>
        <taxon>Iridaceae</taxon>
        <taxon>Iridoideae</taxon>
        <taxon>Irideae</taxon>
        <taxon>Iris</taxon>
    </lineage>
</organism>
<dbReference type="Gene3D" id="2.30.30.30">
    <property type="match status" value="1"/>
</dbReference>
<dbReference type="SUPFAM" id="SSF50104">
    <property type="entry name" value="Translation proteins SH3-like domain"/>
    <property type="match status" value="1"/>
</dbReference>
<evidence type="ECO:0000256" key="3">
    <source>
        <dbReference type="ARBA" id="ARBA00023274"/>
    </source>
</evidence>
<reference evidence="5" key="1">
    <citation type="journal article" date="2023" name="GigaByte">
        <title>Genome assembly of the bearded iris, Iris pallida Lam.</title>
        <authorList>
            <person name="Bruccoleri R.E."/>
            <person name="Oakeley E.J."/>
            <person name="Faust A.M.E."/>
            <person name="Altorfer M."/>
            <person name="Dessus-Babus S."/>
            <person name="Burckhardt D."/>
            <person name="Oertli M."/>
            <person name="Naumann U."/>
            <person name="Petersen F."/>
            <person name="Wong J."/>
        </authorList>
    </citation>
    <scope>NUCLEOTIDE SEQUENCE</scope>
    <source>
        <strain evidence="5">GSM-AAB239-AS_SAM_17_03QT</strain>
    </source>
</reference>
<dbReference type="GO" id="GO:0032543">
    <property type="term" value="P:mitochondrial translation"/>
    <property type="evidence" value="ECO:0007669"/>
    <property type="project" value="TreeGrafter"/>
</dbReference>
<dbReference type="AlphaFoldDB" id="A0AAX6FMW3"/>
<name>A0AAX6FMW3_IRIPA</name>
<accession>A0AAX6FMW3</accession>
<gene>
    <name evidence="5" type="ORF">M6B38_410340</name>
</gene>
<dbReference type="GO" id="GO:0005762">
    <property type="term" value="C:mitochondrial large ribosomal subunit"/>
    <property type="evidence" value="ECO:0007669"/>
    <property type="project" value="TreeGrafter"/>
</dbReference>
<evidence type="ECO:0000259" key="4">
    <source>
        <dbReference type="SMART" id="SM01382"/>
    </source>
</evidence>
<evidence type="ECO:0000256" key="1">
    <source>
        <dbReference type="ARBA" id="ARBA00005636"/>
    </source>
</evidence>
<proteinExistence type="inferred from homology"/>
<dbReference type="InterPro" id="IPR008991">
    <property type="entry name" value="Translation_prot_SH3-like_sf"/>
</dbReference>
<evidence type="ECO:0000313" key="6">
    <source>
        <dbReference type="Proteomes" id="UP001140949"/>
    </source>
</evidence>
<protein>
    <recommendedName>
        <fullName evidence="4">Large ribosomal subunit protein uL2 C-terminal domain-containing protein</fullName>
    </recommendedName>
</protein>
<dbReference type="Pfam" id="PF03947">
    <property type="entry name" value="Ribosomal_L2_C"/>
    <property type="match status" value="1"/>
</dbReference>